<dbReference type="Gene3D" id="2.170.240.10">
    <property type="entry name" value="Collagen IV, non-collagenous"/>
    <property type="match status" value="1"/>
</dbReference>
<dbReference type="Pfam" id="PF01413">
    <property type="entry name" value="C4"/>
    <property type="match status" value="2"/>
</dbReference>
<sequence>PGANGNPGPKGPKGQRGDTGPSGPQGPPGEPGFPGFIGIPGIEGPKGTKGPEGDPGVEGQPGSSGLTGLPGDPGEPGTRGLQGSRGQQGAPGDIGLPGPSERFNSGFLLVIHSQSKVVPVCPQNMSMLWEGYSLLYLEGQEKAHTQDLGQGGSCMRVFSTMPFARCNQQACHYADRNDKSYWLATTSALPTTPVSGLDIQPHISRCVVCEAPSPAFAIHSQGMSIPSCPPHWMSLWIGYSFLMHTGSGDEGGGQSLTSSGSCLQDFLTHPFVECQGPRGTCHYFTNLHNFWLTRLDEQDFSLIPEMMTLKGAAEQRNYVSRCNVCLR</sequence>
<evidence type="ECO:0000313" key="11">
    <source>
        <dbReference type="EMBL" id="KAI5625480.1"/>
    </source>
</evidence>
<evidence type="ECO:0000256" key="1">
    <source>
        <dbReference type="ARBA" id="ARBA00003696"/>
    </source>
</evidence>
<evidence type="ECO:0000256" key="2">
    <source>
        <dbReference type="ARBA" id="ARBA00004302"/>
    </source>
</evidence>
<dbReference type="Proteomes" id="UP001205998">
    <property type="component" value="Unassembled WGS sequence"/>
</dbReference>
<keyword evidence="7 11" id="KW-0176">Collagen</keyword>
<accession>A0AAD5FQF0</accession>
<dbReference type="InterPro" id="IPR001442">
    <property type="entry name" value="Collagen_IV_NC"/>
</dbReference>
<feature type="compositionally biased region" description="Low complexity" evidence="9">
    <location>
        <begin position="33"/>
        <end position="45"/>
    </location>
</feature>
<reference evidence="11" key="1">
    <citation type="submission" date="2018-07" db="EMBL/GenBank/DDBJ databases">
        <title>Comparative genomics of catfishes provides insights into carnivory and benthic adaptation.</title>
        <authorList>
            <person name="Zhang Y."/>
            <person name="Wang D."/>
            <person name="Peng Z."/>
            <person name="Zheng S."/>
            <person name="Shao F."/>
            <person name="Tao W."/>
        </authorList>
    </citation>
    <scope>NUCLEOTIDE SEQUENCE</scope>
    <source>
        <strain evidence="11">Chongqing</strain>
    </source>
</reference>
<name>A0AAD5FQF0_SILAS</name>
<keyword evidence="8" id="KW-1015">Disulfide bond</keyword>
<evidence type="ECO:0000256" key="4">
    <source>
        <dbReference type="ARBA" id="ARBA00022530"/>
    </source>
</evidence>
<feature type="region of interest" description="Disordered" evidence="9">
    <location>
        <begin position="1"/>
        <end position="99"/>
    </location>
</feature>
<protein>
    <submittedName>
        <fullName evidence="11">Collagen alpha-4(IV) chain</fullName>
    </submittedName>
</protein>
<dbReference type="PANTHER" id="PTHR14619:SF8">
    <property type="entry name" value="COLLAGEN TYPE IV ALPHA 4 CHAIN"/>
    <property type="match status" value="1"/>
</dbReference>
<dbReference type="InterPro" id="IPR016187">
    <property type="entry name" value="CTDL_fold"/>
</dbReference>
<evidence type="ECO:0000313" key="12">
    <source>
        <dbReference type="Proteomes" id="UP001205998"/>
    </source>
</evidence>
<dbReference type="FunFam" id="2.170.240.10:FF:000001">
    <property type="entry name" value="Collagen IV alpha 1 chain"/>
    <property type="match status" value="1"/>
</dbReference>
<feature type="non-terminal residue" evidence="11">
    <location>
        <position position="327"/>
    </location>
</feature>
<proteinExistence type="predicted"/>
<dbReference type="SMART" id="SM00111">
    <property type="entry name" value="C4"/>
    <property type="match status" value="2"/>
</dbReference>
<keyword evidence="5" id="KW-0677">Repeat</keyword>
<dbReference type="EMBL" id="MU551552">
    <property type="protein sequence ID" value="KAI5625480.1"/>
    <property type="molecule type" value="Genomic_DNA"/>
</dbReference>
<dbReference type="AlphaFoldDB" id="A0AAD5FQF0"/>
<keyword evidence="4" id="KW-0272">Extracellular matrix</keyword>
<dbReference type="Pfam" id="PF01391">
    <property type="entry name" value="Collagen"/>
    <property type="match status" value="1"/>
</dbReference>
<dbReference type="GO" id="GO:0005581">
    <property type="term" value="C:collagen trimer"/>
    <property type="evidence" value="ECO:0007669"/>
    <property type="project" value="UniProtKB-KW"/>
</dbReference>
<evidence type="ECO:0000256" key="6">
    <source>
        <dbReference type="ARBA" id="ARBA00022869"/>
    </source>
</evidence>
<dbReference type="InterPro" id="IPR019326">
    <property type="entry name" value="NDNF"/>
</dbReference>
<evidence type="ECO:0000256" key="5">
    <source>
        <dbReference type="ARBA" id="ARBA00022737"/>
    </source>
</evidence>
<evidence type="ECO:0000256" key="9">
    <source>
        <dbReference type="SAM" id="MobiDB-lite"/>
    </source>
</evidence>
<dbReference type="SUPFAM" id="SSF56436">
    <property type="entry name" value="C-type lectin-like"/>
    <property type="match status" value="2"/>
</dbReference>
<dbReference type="PROSITE" id="PS51403">
    <property type="entry name" value="NC1_IV"/>
    <property type="match status" value="1"/>
</dbReference>
<comment type="subcellular location">
    <subcellularLocation>
        <location evidence="2">Secreted</location>
        <location evidence="2">Extracellular space</location>
        <location evidence="2">Extracellular matrix</location>
        <location evidence="2">Basement membrane</location>
    </subcellularLocation>
</comment>
<dbReference type="GO" id="GO:0005201">
    <property type="term" value="F:extracellular matrix structural constituent"/>
    <property type="evidence" value="ECO:0007669"/>
    <property type="project" value="InterPro"/>
</dbReference>
<dbReference type="InterPro" id="IPR036954">
    <property type="entry name" value="Collagen_IV_NC_sf"/>
</dbReference>
<keyword evidence="3" id="KW-0964">Secreted</keyword>
<evidence type="ECO:0000256" key="7">
    <source>
        <dbReference type="ARBA" id="ARBA00023119"/>
    </source>
</evidence>
<comment type="function">
    <text evidence="1">Type IV collagen is the major structural component of glomerular basement membranes (GBM), forming a 'chicken-wire' meshwork together with laminins, proteoglycans and entactin/nidogen.</text>
</comment>
<dbReference type="PANTHER" id="PTHR14619">
    <property type="entry name" value="NEURON-DERIVED NEUROTROPHIC FACTOR"/>
    <property type="match status" value="1"/>
</dbReference>
<gene>
    <name evidence="11" type="ORF">C0J50_15026</name>
</gene>
<keyword evidence="12" id="KW-1185">Reference proteome</keyword>
<feature type="non-terminal residue" evidence="11">
    <location>
        <position position="1"/>
    </location>
</feature>
<keyword evidence="6" id="KW-0084">Basement membrane</keyword>
<evidence type="ECO:0000256" key="3">
    <source>
        <dbReference type="ARBA" id="ARBA00022525"/>
    </source>
</evidence>
<comment type="caution">
    <text evidence="11">The sequence shown here is derived from an EMBL/GenBank/DDBJ whole genome shotgun (WGS) entry which is preliminary data.</text>
</comment>
<dbReference type="GO" id="GO:0005604">
    <property type="term" value="C:basement membrane"/>
    <property type="evidence" value="ECO:0007669"/>
    <property type="project" value="UniProtKB-SubCell"/>
</dbReference>
<organism evidence="11 12">
    <name type="scientific">Silurus asotus</name>
    <name type="common">Amur catfish</name>
    <name type="synonym">Parasilurus asotus</name>
    <dbReference type="NCBI Taxonomy" id="30991"/>
    <lineage>
        <taxon>Eukaryota</taxon>
        <taxon>Metazoa</taxon>
        <taxon>Chordata</taxon>
        <taxon>Craniata</taxon>
        <taxon>Vertebrata</taxon>
        <taxon>Euteleostomi</taxon>
        <taxon>Actinopterygii</taxon>
        <taxon>Neopterygii</taxon>
        <taxon>Teleostei</taxon>
        <taxon>Ostariophysi</taxon>
        <taxon>Siluriformes</taxon>
        <taxon>Siluridae</taxon>
        <taxon>Silurus</taxon>
    </lineage>
</organism>
<dbReference type="InterPro" id="IPR008160">
    <property type="entry name" value="Collagen"/>
</dbReference>
<evidence type="ECO:0000259" key="10">
    <source>
        <dbReference type="PROSITE" id="PS51403"/>
    </source>
</evidence>
<feature type="domain" description="Collagen IV NC1" evidence="10">
    <location>
        <begin position="106"/>
        <end position="327"/>
    </location>
</feature>
<evidence type="ECO:0000256" key="8">
    <source>
        <dbReference type="ARBA" id="ARBA00023157"/>
    </source>
</evidence>